<evidence type="ECO:0000313" key="2">
    <source>
        <dbReference type="Proteomes" id="UP000008021"/>
    </source>
</evidence>
<dbReference type="HOGENOM" id="CLU_2658680_0_0_1"/>
<protein>
    <submittedName>
        <fullName evidence="1">Uncharacterized protein</fullName>
    </submittedName>
</protein>
<accession>A0A0E0DGP9</accession>
<dbReference type="EnsemblPlants" id="OMERI04G17070.1">
    <property type="protein sequence ID" value="OMERI04G17070.1"/>
    <property type="gene ID" value="OMERI04G17070"/>
</dbReference>
<evidence type="ECO:0000313" key="1">
    <source>
        <dbReference type="EnsemblPlants" id="OMERI04G17070.1"/>
    </source>
</evidence>
<reference evidence="1" key="2">
    <citation type="submission" date="2018-05" db="EMBL/GenBank/DDBJ databases">
        <title>OmerRS3 (Oryza meridionalis Reference Sequence Version 3).</title>
        <authorList>
            <person name="Zhang J."/>
            <person name="Kudrna D."/>
            <person name="Lee S."/>
            <person name="Talag J."/>
            <person name="Welchert J."/>
            <person name="Wing R.A."/>
        </authorList>
    </citation>
    <scope>NUCLEOTIDE SEQUENCE [LARGE SCALE GENOMIC DNA]</scope>
    <source>
        <strain evidence="1">cv. OR44</strain>
    </source>
</reference>
<dbReference type="Proteomes" id="UP000008021">
    <property type="component" value="Chromosome 4"/>
</dbReference>
<dbReference type="Gramene" id="OMERI04G17070.1">
    <property type="protein sequence ID" value="OMERI04G17070.1"/>
    <property type="gene ID" value="OMERI04G17070"/>
</dbReference>
<name>A0A0E0DGP9_9ORYZ</name>
<keyword evidence="2" id="KW-1185">Reference proteome</keyword>
<sequence length="76" mass="8511">MSAIRFNLLPPKERFQLMNIHKRVESCSRRRVSSTNWDNLVDNLFEAVSSSIMVDMVANSLTGIPEKRSNGGATSV</sequence>
<proteinExistence type="predicted"/>
<organism evidence="1">
    <name type="scientific">Oryza meridionalis</name>
    <dbReference type="NCBI Taxonomy" id="40149"/>
    <lineage>
        <taxon>Eukaryota</taxon>
        <taxon>Viridiplantae</taxon>
        <taxon>Streptophyta</taxon>
        <taxon>Embryophyta</taxon>
        <taxon>Tracheophyta</taxon>
        <taxon>Spermatophyta</taxon>
        <taxon>Magnoliopsida</taxon>
        <taxon>Liliopsida</taxon>
        <taxon>Poales</taxon>
        <taxon>Poaceae</taxon>
        <taxon>BOP clade</taxon>
        <taxon>Oryzoideae</taxon>
        <taxon>Oryzeae</taxon>
        <taxon>Oryzinae</taxon>
        <taxon>Oryza</taxon>
    </lineage>
</organism>
<reference evidence="1" key="1">
    <citation type="submission" date="2015-04" db="UniProtKB">
        <authorList>
            <consortium name="EnsemblPlants"/>
        </authorList>
    </citation>
    <scope>IDENTIFICATION</scope>
</reference>
<dbReference type="AlphaFoldDB" id="A0A0E0DGP9"/>